<dbReference type="Proteomes" id="UP000235786">
    <property type="component" value="Unassembled WGS sequence"/>
</dbReference>
<dbReference type="PANTHER" id="PTHR47843">
    <property type="entry name" value="BTB DOMAIN-CONTAINING PROTEIN-RELATED"/>
    <property type="match status" value="1"/>
</dbReference>
<gene>
    <name evidence="2" type="ORF">L207DRAFT_588263</name>
</gene>
<accession>A0A2J6R8D2</accession>
<dbReference type="AlphaFoldDB" id="A0A2J6R8D2"/>
<proteinExistence type="predicted"/>
<protein>
    <recommendedName>
        <fullName evidence="1">BTB domain-containing protein</fullName>
    </recommendedName>
</protein>
<dbReference type="OrthoDB" id="9997739at2759"/>
<dbReference type="SUPFAM" id="SSF54695">
    <property type="entry name" value="POZ domain"/>
    <property type="match status" value="1"/>
</dbReference>
<evidence type="ECO:0000259" key="1">
    <source>
        <dbReference type="PROSITE" id="PS50097"/>
    </source>
</evidence>
<dbReference type="InterPro" id="IPR000210">
    <property type="entry name" value="BTB/POZ_dom"/>
</dbReference>
<reference evidence="2 3" key="1">
    <citation type="submission" date="2016-04" db="EMBL/GenBank/DDBJ databases">
        <title>A degradative enzymes factory behind the ericoid mycorrhizal symbiosis.</title>
        <authorList>
            <consortium name="DOE Joint Genome Institute"/>
            <person name="Martino E."/>
            <person name="Morin E."/>
            <person name="Grelet G."/>
            <person name="Kuo A."/>
            <person name="Kohler A."/>
            <person name="Daghino S."/>
            <person name="Barry K."/>
            <person name="Choi C."/>
            <person name="Cichocki N."/>
            <person name="Clum A."/>
            <person name="Copeland A."/>
            <person name="Hainaut M."/>
            <person name="Haridas S."/>
            <person name="Labutti K."/>
            <person name="Lindquist E."/>
            <person name="Lipzen A."/>
            <person name="Khouja H.-R."/>
            <person name="Murat C."/>
            <person name="Ohm R."/>
            <person name="Olson A."/>
            <person name="Spatafora J."/>
            <person name="Veneault-Fourrey C."/>
            <person name="Henrissat B."/>
            <person name="Grigoriev I."/>
            <person name="Martin F."/>
            <person name="Perotto S."/>
        </authorList>
    </citation>
    <scope>NUCLEOTIDE SEQUENCE [LARGE SCALE GENOMIC DNA]</scope>
    <source>
        <strain evidence="2 3">F</strain>
    </source>
</reference>
<dbReference type="PROSITE" id="PS50097">
    <property type="entry name" value="BTB"/>
    <property type="match status" value="1"/>
</dbReference>
<evidence type="ECO:0000313" key="3">
    <source>
        <dbReference type="Proteomes" id="UP000235786"/>
    </source>
</evidence>
<organism evidence="2 3">
    <name type="scientific">Hyaloscypha variabilis (strain UAMH 11265 / GT02V1 / F)</name>
    <name type="common">Meliniomyces variabilis</name>
    <dbReference type="NCBI Taxonomy" id="1149755"/>
    <lineage>
        <taxon>Eukaryota</taxon>
        <taxon>Fungi</taxon>
        <taxon>Dikarya</taxon>
        <taxon>Ascomycota</taxon>
        <taxon>Pezizomycotina</taxon>
        <taxon>Leotiomycetes</taxon>
        <taxon>Helotiales</taxon>
        <taxon>Hyaloscyphaceae</taxon>
        <taxon>Hyaloscypha</taxon>
        <taxon>Hyaloscypha variabilis</taxon>
    </lineage>
</organism>
<dbReference type="Gene3D" id="3.30.710.10">
    <property type="entry name" value="Potassium Channel Kv1.1, Chain A"/>
    <property type="match status" value="1"/>
</dbReference>
<sequence>MAASFQTILLSRPFKFFIGMDALEILIHEEAIASQSPALNKLMRGEMSEGKTGEVTWADVDLATFTRFTQFAYTGDYSVPKMVVSGQTQKKQVRKEALTQFEEENLIEDSYLDGWPTSHSSSLKKIKKSKKADLYDFGESSQSTPTKSPIYLLQPRSKFADSCDPVVVTGSDETIIEPLLTHTSLYILSMFKLNAAKVPHIFELVRHGYAGTPDLETGIDDLRELVCQYIAANVKVMSEDETFQALIEEGGAFVRDLWKRVLPRVG</sequence>
<evidence type="ECO:0000313" key="2">
    <source>
        <dbReference type="EMBL" id="PMD34750.1"/>
    </source>
</evidence>
<dbReference type="EMBL" id="KZ613953">
    <property type="protein sequence ID" value="PMD34750.1"/>
    <property type="molecule type" value="Genomic_DNA"/>
</dbReference>
<name>A0A2J6R8D2_HYAVF</name>
<feature type="domain" description="BTB" evidence="1">
    <location>
        <begin position="14"/>
        <end position="81"/>
    </location>
</feature>
<dbReference type="InterPro" id="IPR011333">
    <property type="entry name" value="SKP1/BTB/POZ_sf"/>
</dbReference>
<dbReference type="STRING" id="1149755.A0A2J6R8D2"/>
<keyword evidence="3" id="KW-1185">Reference proteome</keyword>